<organism evidence="1 2">
    <name type="scientific">Panagrolaimus sp. ES5</name>
    <dbReference type="NCBI Taxonomy" id="591445"/>
    <lineage>
        <taxon>Eukaryota</taxon>
        <taxon>Metazoa</taxon>
        <taxon>Ecdysozoa</taxon>
        <taxon>Nematoda</taxon>
        <taxon>Chromadorea</taxon>
        <taxon>Rhabditida</taxon>
        <taxon>Tylenchina</taxon>
        <taxon>Panagrolaimomorpha</taxon>
        <taxon>Panagrolaimoidea</taxon>
        <taxon>Panagrolaimidae</taxon>
        <taxon>Panagrolaimus</taxon>
    </lineage>
</organism>
<dbReference type="Proteomes" id="UP000887579">
    <property type="component" value="Unplaced"/>
</dbReference>
<protein>
    <submittedName>
        <fullName evidence="2">Sodefrin-like factor</fullName>
    </submittedName>
</protein>
<evidence type="ECO:0000313" key="2">
    <source>
        <dbReference type="WBParaSite" id="ES5_v2.g14989.t1"/>
    </source>
</evidence>
<name>A0AC34FCM2_9BILA</name>
<sequence>MKFGFFFSIFAFLLILLQLQYSLAVECPYDLQQETVPVKSCDACGTVVCGILVQVGCSNDDLFQSCTGYASDIDYVKSNPIEIYQNGTFGFFSGCGGSNNGTQCMDELLKSVANDVDALEKNGSNNGPYIVTTLTPPIAPTDPNNSNNQNGALNFIGILAIGSILAALIN</sequence>
<dbReference type="WBParaSite" id="ES5_v2.g14989.t1">
    <property type="protein sequence ID" value="ES5_v2.g14989.t1"/>
    <property type="gene ID" value="ES5_v2.g14989"/>
</dbReference>
<evidence type="ECO:0000313" key="1">
    <source>
        <dbReference type="Proteomes" id="UP000887579"/>
    </source>
</evidence>
<reference evidence="2" key="1">
    <citation type="submission" date="2022-11" db="UniProtKB">
        <authorList>
            <consortium name="WormBaseParasite"/>
        </authorList>
    </citation>
    <scope>IDENTIFICATION</scope>
</reference>
<proteinExistence type="predicted"/>
<accession>A0AC34FCM2</accession>